<name>A0A164YH86_9CRUS</name>
<sequence>MTSFPEPILFPVDLSLDNRTGRVMERMPKFQAGKASGLKKKNKPLFFFLWT</sequence>
<dbReference type="EMBL" id="LRGB01000915">
    <property type="protein sequence ID" value="KZS15249.1"/>
    <property type="molecule type" value="Genomic_DNA"/>
</dbReference>
<keyword evidence="2" id="KW-1185">Reference proteome</keyword>
<proteinExistence type="predicted"/>
<organism evidence="1 2">
    <name type="scientific">Daphnia magna</name>
    <dbReference type="NCBI Taxonomy" id="35525"/>
    <lineage>
        <taxon>Eukaryota</taxon>
        <taxon>Metazoa</taxon>
        <taxon>Ecdysozoa</taxon>
        <taxon>Arthropoda</taxon>
        <taxon>Crustacea</taxon>
        <taxon>Branchiopoda</taxon>
        <taxon>Diplostraca</taxon>
        <taxon>Cladocera</taxon>
        <taxon>Anomopoda</taxon>
        <taxon>Daphniidae</taxon>
        <taxon>Daphnia</taxon>
    </lineage>
</organism>
<dbReference type="AlphaFoldDB" id="A0A164YH86"/>
<dbReference type="Proteomes" id="UP000076858">
    <property type="component" value="Unassembled WGS sequence"/>
</dbReference>
<comment type="caution">
    <text evidence="1">The sequence shown here is derived from an EMBL/GenBank/DDBJ whole genome shotgun (WGS) entry which is preliminary data.</text>
</comment>
<evidence type="ECO:0000313" key="1">
    <source>
        <dbReference type="EMBL" id="KZS15249.1"/>
    </source>
</evidence>
<reference evidence="1 2" key="1">
    <citation type="submission" date="2016-03" db="EMBL/GenBank/DDBJ databases">
        <title>EvidentialGene: Evidence-directed Construction of Genes on Genomes.</title>
        <authorList>
            <person name="Gilbert D.G."/>
            <person name="Choi J.-H."/>
            <person name="Mockaitis K."/>
            <person name="Colbourne J."/>
            <person name="Pfrender M."/>
        </authorList>
    </citation>
    <scope>NUCLEOTIDE SEQUENCE [LARGE SCALE GENOMIC DNA]</scope>
    <source>
        <strain evidence="1 2">Xinb3</strain>
        <tissue evidence="1">Complete organism</tissue>
    </source>
</reference>
<protein>
    <submittedName>
        <fullName evidence="1">Uncharacterized protein</fullName>
    </submittedName>
</protein>
<gene>
    <name evidence="1" type="ORF">APZ42_019337</name>
</gene>
<accession>A0A164YH86</accession>
<evidence type="ECO:0000313" key="2">
    <source>
        <dbReference type="Proteomes" id="UP000076858"/>
    </source>
</evidence>